<dbReference type="Gene3D" id="3.40.630.30">
    <property type="match status" value="1"/>
</dbReference>
<dbReference type="RefSeq" id="WP_344476626.1">
    <property type="nucleotide sequence ID" value="NZ_BAAAQX010000009.1"/>
</dbReference>
<reference evidence="4 5" key="1">
    <citation type="journal article" date="2019" name="Int. J. Syst. Evol. Microbiol.">
        <title>The Global Catalogue of Microorganisms (GCM) 10K type strain sequencing project: providing services to taxonomists for standard genome sequencing and annotation.</title>
        <authorList>
            <consortium name="The Broad Institute Genomics Platform"/>
            <consortium name="The Broad Institute Genome Sequencing Center for Infectious Disease"/>
            <person name="Wu L."/>
            <person name="Ma J."/>
        </authorList>
    </citation>
    <scope>NUCLEOTIDE SEQUENCE [LARGE SCALE GENOMIC DNA]</scope>
    <source>
        <strain evidence="4 5">JCM 16114</strain>
    </source>
</reference>
<dbReference type="PROSITE" id="PS51186">
    <property type="entry name" value="GNAT"/>
    <property type="match status" value="1"/>
</dbReference>
<accession>A0ABN3CGZ3</accession>
<evidence type="ECO:0000256" key="2">
    <source>
        <dbReference type="ARBA" id="ARBA00023315"/>
    </source>
</evidence>
<comment type="caution">
    <text evidence="4">The sequence shown here is derived from an EMBL/GenBank/DDBJ whole genome shotgun (WGS) entry which is preliminary data.</text>
</comment>
<proteinExistence type="predicted"/>
<dbReference type="SUPFAM" id="SSF55729">
    <property type="entry name" value="Acyl-CoA N-acyltransferases (Nat)"/>
    <property type="match status" value="1"/>
</dbReference>
<evidence type="ECO:0000259" key="3">
    <source>
        <dbReference type="PROSITE" id="PS51186"/>
    </source>
</evidence>
<dbReference type="CDD" id="cd04301">
    <property type="entry name" value="NAT_SF"/>
    <property type="match status" value="1"/>
</dbReference>
<dbReference type="PANTHER" id="PTHR43877">
    <property type="entry name" value="AMINOALKYLPHOSPHONATE N-ACETYLTRANSFERASE-RELATED-RELATED"/>
    <property type="match status" value="1"/>
</dbReference>
<dbReference type="InterPro" id="IPR050832">
    <property type="entry name" value="Bact_Acetyltransf"/>
</dbReference>
<feature type="domain" description="N-acetyltransferase" evidence="3">
    <location>
        <begin position="1"/>
        <end position="161"/>
    </location>
</feature>
<protein>
    <submittedName>
        <fullName evidence="4">GNAT family N-acetyltransferase</fullName>
    </submittedName>
</protein>
<dbReference type="EMBL" id="BAAAQX010000009">
    <property type="protein sequence ID" value="GAA2208455.1"/>
    <property type="molecule type" value="Genomic_DNA"/>
</dbReference>
<dbReference type="InterPro" id="IPR016181">
    <property type="entry name" value="Acyl_CoA_acyltransferase"/>
</dbReference>
<dbReference type="Pfam" id="PF00583">
    <property type="entry name" value="Acetyltransf_1"/>
    <property type="match status" value="1"/>
</dbReference>
<evidence type="ECO:0000313" key="4">
    <source>
        <dbReference type="EMBL" id="GAA2208455.1"/>
    </source>
</evidence>
<keyword evidence="1" id="KW-0808">Transferase</keyword>
<name>A0ABN3CGZ3_9ACTN</name>
<evidence type="ECO:0000256" key="1">
    <source>
        <dbReference type="ARBA" id="ARBA00022679"/>
    </source>
</evidence>
<evidence type="ECO:0000313" key="5">
    <source>
        <dbReference type="Proteomes" id="UP001499843"/>
    </source>
</evidence>
<organism evidence="4 5">
    <name type="scientific">Nonomuraea monospora</name>
    <dbReference type="NCBI Taxonomy" id="568818"/>
    <lineage>
        <taxon>Bacteria</taxon>
        <taxon>Bacillati</taxon>
        <taxon>Actinomycetota</taxon>
        <taxon>Actinomycetes</taxon>
        <taxon>Streptosporangiales</taxon>
        <taxon>Streptosporangiaceae</taxon>
        <taxon>Nonomuraea</taxon>
    </lineage>
</organism>
<keyword evidence="5" id="KW-1185">Reference proteome</keyword>
<sequence length="183" mass="20017">MHIRPGTKDDAEQIAELHTRSWLTAYAEIMPASYLNASLLDERKAMWSARLAAETGDAGHGRCAFVAVEGGAVVGFAYLGVEGDGRVLLDNLHVQPERKQAGIGRRLVCHAFGWAAERHPGRTVYLEVLRDNAAAIGFYRRLGGQPTREFVERFPAGFKLPVVEYAWGADLVRLIGGGDRLAS</sequence>
<dbReference type="InterPro" id="IPR000182">
    <property type="entry name" value="GNAT_dom"/>
</dbReference>
<keyword evidence="2" id="KW-0012">Acyltransferase</keyword>
<gene>
    <name evidence="4" type="ORF">GCM10009850_039130</name>
</gene>
<dbReference type="Proteomes" id="UP001499843">
    <property type="component" value="Unassembled WGS sequence"/>
</dbReference>